<accession>A0A238K6W6</accession>
<dbReference type="AlphaFoldDB" id="A0A238K6W6"/>
<reference evidence="1 2" key="1">
    <citation type="submission" date="2017-05" db="EMBL/GenBank/DDBJ databases">
        <authorList>
            <person name="Song R."/>
            <person name="Chenine A.L."/>
            <person name="Ruprecht R.M."/>
        </authorList>
    </citation>
    <scope>NUCLEOTIDE SEQUENCE [LARGE SCALE GENOMIC DNA]</scope>
    <source>
        <strain evidence="1 2">CECT 8898</strain>
    </source>
</reference>
<protein>
    <submittedName>
        <fullName evidence="1">Uncharacterized protein</fullName>
    </submittedName>
</protein>
<organism evidence="1 2">
    <name type="scientific">Maliponia aquimaris</name>
    <dbReference type="NCBI Taxonomy" id="1673631"/>
    <lineage>
        <taxon>Bacteria</taxon>
        <taxon>Pseudomonadati</taxon>
        <taxon>Pseudomonadota</taxon>
        <taxon>Alphaproteobacteria</taxon>
        <taxon>Rhodobacterales</taxon>
        <taxon>Paracoccaceae</taxon>
        <taxon>Maliponia</taxon>
    </lineage>
</organism>
<dbReference type="EMBL" id="FXYF01000004">
    <property type="protein sequence ID" value="SMX38661.1"/>
    <property type="molecule type" value="Genomic_DNA"/>
</dbReference>
<sequence length="262" mass="30810">MQGGRESEVVELLLKTPCRRAIKSVYINKQRERLNHVDSKEVQMSVQDDRREEEQIELFELSRPSARSRDGIDAELEIDGITIEFELKSTTKSSMTTVRDFGMSHIEKWKDKHWLFGFYTSNGKALRFTRYASPRMMSSWIEEKRQYISMDFLLSVRAPGRLEIEDLFAICGQKDQYTIDDAKMLHKNQFSKEQYIKNFDLEGGYSPEKMLEILRLRCKYVLERGSTLNNPHIPANVLNNLPIITKDHSEELRRLVRQELKI</sequence>
<dbReference type="Proteomes" id="UP000207598">
    <property type="component" value="Unassembled WGS sequence"/>
</dbReference>
<name>A0A238K6W6_9RHOB</name>
<evidence type="ECO:0000313" key="1">
    <source>
        <dbReference type="EMBL" id="SMX38661.1"/>
    </source>
</evidence>
<evidence type="ECO:0000313" key="2">
    <source>
        <dbReference type="Proteomes" id="UP000207598"/>
    </source>
</evidence>
<gene>
    <name evidence="1" type="ORF">MAA8898_01655</name>
</gene>
<proteinExistence type="predicted"/>
<dbReference type="Gene3D" id="3.40.210.10">
    <property type="entry name" value="PVUII Endonuclease, subunit A"/>
    <property type="match status" value="1"/>
</dbReference>
<keyword evidence="2" id="KW-1185">Reference proteome</keyword>
<dbReference type="InterPro" id="IPR038402">
    <property type="entry name" value="PvuII_sf"/>
</dbReference>